<proteinExistence type="predicted"/>
<keyword evidence="2" id="KW-1185">Reference proteome</keyword>
<dbReference type="Gene3D" id="3.40.50.300">
    <property type="entry name" value="P-loop containing nucleotide triphosphate hydrolases"/>
    <property type="match status" value="1"/>
</dbReference>
<name>A0A1L3SNU5_9HYPH</name>
<sequence>MTGSPDHPVVVVGACGGSGTRVVAELLISSGFSLGYDLNDPRDNLLAVLLFNRRSVLIDTDDEFRTLVDIFYRRMEGETAFTPEEDLLLEALAEKERLQHDADFLSERLLRFRTPDVEDVRPKRWGWKMPPSHVMLHRLLKVDPSLRYVHVVRHGLDMAFSTNQNQLRKWAPVFLDRDVKISPRDALSYWCETQSRVRRIADLFPSSVLQVRFEDICQDPTGTGRRILAFVDHRAAGAILERFAEYVTTPATMGRHKSRDLSVFRPEDLAKVEAEGYQIGP</sequence>
<dbReference type="KEGG" id="meso:BSQ44_06265"/>
<gene>
    <name evidence="1" type="ORF">BSQ44_06265</name>
</gene>
<accession>A0A1L3SNU5</accession>
<dbReference type="SUPFAM" id="SSF52540">
    <property type="entry name" value="P-loop containing nucleoside triphosphate hydrolases"/>
    <property type="match status" value="1"/>
</dbReference>
<dbReference type="STRING" id="1670800.BSQ44_06265"/>
<dbReference type="InterPro" id="IPR027417">
    <property type="entry name" value="P-loop_NTPase"/>
</dbReference>
<dbReference type="Proteomes" id="UP000182840">
    <property type="component" value="Chromosome"/>
</dbReference>
<organism evidence="1 2">
    <name type="scientific">Aquibium oceanicum</name>
    <dbReference type="NCBI Taxonomy" id="1670800"/>
    <lineage>
        <taxon>Bacteria</taxon>
        <taxon>Pseudomonadati</taxon>
        <taxon>Pseudomonadota</taxon>
        <taxon>Alphaproteobacteria</taxon>
        <taxon>Hyphomicrobiales</taxon>
        <taxon>Phyllobacteriaceae</taxon>
        <taxon>Aquibium</taxon>
    </lineage>
</organism>
<evidence type="ECO:0000313" key="1">
    <source>
        <dbReference type="EMBL" id="APH71021.1"/>
    </source>
</evidence>
<dbReference type="Pfam" id="PF13469">
    <property type="entry name" value="Sulfotransfer_3"/>
    <property type="match status" value="1"/>
</dbReference>
<evidence type="ECO:0000313" key="2">
    <source>
        <dbReference type="Proteomes" id="UP000182840"/>
    </source>
</evidence>
<dbReference type="AlphaFoldDB" id="A0A1L3SNU5"/>
<reference evidence="2" key="1">
    <citation type="submission" date="2016-11" db="EMBL/GenBank/DDBJ databases">
        <title>Mesorhizobium oceanicum sp. nov., isolated from deep seawater in South China Sea.</title>
        <authorList>
            <person name="Fu G.-Y."/>
        </authorList>
    </citation>
    <scope>NUCLEOTIDE SEQUENCE [LARGE SCALE GENOMIC DNA]</scope>
    <source>
        <strain evidence="2">B7</strain>
    </source>
</reference>
<evidence type="ECO:0008006" key="3">
    <source>
        <dbReference type="Google" id="ProtNLM"/>
    </source>
</evidence>
<dbReference type="EMBL" id="CP018171">
    <property type="protein sequence ID" value="APH71021.1"/>
    <property type="molecule type" value="Genomic_DNA"/>
</dbReference>
<protein>
    <recommendedName>
        <fullName evidence="3">Sulfotransferase family protein</fullName>
    </recommendedName>
</protein>